<dbReference type="OrthoDB" id="9811121at2"/>
<dbReference type="PATRIC" id="fig|1653479.3.peg.23"/>
<evidence type="ECO:0000256" key="3">
    <source>
        <dbReference type="SAM" id="MobiDB-lite"/>
    </source>
</evidence>
<sequence>MTGLGGLNPSPTSLTLGLVQQQVPLITSLDDVDATTDRVCRQLREAKAGFAALDLVVFPEYSLHGLRKSSWASDEVMCDMDGPQVERLRDACRESTVWGCFSIMERNPGGAPFNSGIIVDDQGEIALYVRKLHPWTPKEPWEPGDIGLPVCPGPKGSVLSLLICHDGMFPEVAREASYRGANVLLRTAGYKFPLRQSWRITNEANAFHNLAYTASVCLAGEDGNGIPSMGEAMVCDYEGTIVERGDSTPDRVVTVSIEPARADAARREWGVENNIYQLGHRGYTALDGGARDCPYTYVRDLADGTYRVPWEDEVRIVDGSSEGYGPPRRDGSPIDTARAGMRGE</sequence>
<keyword evidence="6" id="KW-1185">Reference proteome</keyword>
<dbReference type="GO" id="GO:0004328">
    <property type="term" value="F:formamidase activity"/>
    <property type="evidence" value="ECO:0007669"/>
    <property type="project" value="UniProtKB-UniRule"/>
</dbReference>
<dbReference type="PANTHER" id="PTHR43674">
    <property type="entry name" value="NITRILASE C965.09-RELATED"/>
    <property type="match status" value="1"/>
</dbReference>
<proteinExistence type="inferred from homology"/>
<dbReference type="PROSITE" id="PS50263">
    <property type="entry name" value="CN_HYDROLASE"/>
    <property type="match status" value="1"/>
</dbReference>
<keyword evidence="1 2" id="KW-0378">Hydrolase</keyword>
<evidence type="ECO:0000256" key="2">
    <source>
        <dbReference type="HAMAP-Rule" id="MF_01243"/>
    </source>
</evidence>
<protein>
    <recommendedName>
        <fullName evidence="2">Formamidase</fullName>
        <ecNumber evidence="2">3.5.1.49</ecNumber>
    </recommendedName>
    <alternativeName>
        <fullName evidence="2">Formamide amidohydrolase</fullName>
    </alternativeName>
</protein>
<feature type="domain" description="CN hydrolase" evidence="4">
    <location>
        <begin position="14"/>
        <end position="259"/>
    </location>
</feature>
<dbReference type="CDD" id="cd07565">
    <property type="entry name" value="aliphatic_amidase"/>
    <property type="match status" value="1"/>
</dbReference>
<dbReference type="PANTHER" id="PTHR43674:SF15">
    <property type="entry name" value="FORMAMIDASE"/>
    <property type="match status" value="1"/>
</dbReference>
<feature type="active site" description="Nucleophile" evidence="2">
    <location>
        <position position="164"/>
    </location>
</feature>
<dbReference type="EMBL" id="CP015220">
    <property type="protein sequence ID" value="AMY21355.1"/>
    <property type="molecule type" value="Genomic_DNA"/>
</dbReference>
<gene>
    <name evidence="2 5" type="primary">amiF</name>
    <name evidence="5" type="ORF">A3Q41_00023</name>
</gene>
<evidence type="ECO:0000259" key="4">
    <source>
        <dbReference type="PROSITE" id="PS50263"/>
    </source>
</evidence>
<dbReference type="GO" id="GO:0033388">
    <property type="term" value="P:putrescine biosynthetic process from arginine"/>
    <property type="evidence" value="ECO:0007669"/>
    <property type="project" value="TreeGrafter"/>
</dbReference>
<dbReference type="InterPro" id="IPR036526">
    <property type="entry name" value="C-N_Hydrolase_sf"/>
</dbReference>
<feature type="region of interest" description="Disordered" evidence="3">
    <location>
        <begin position="318"/>
        <end position="344"/>
    </location>
</feature>
<feature type="active site" description="Proton acceptor" evidence="2">
    <location>
        <position position="60"/>
    </location>
</feature>
<name>A0A143QDS1_RHOFA</name>
<dbReference type="SUPFAM" id="SSF56317">
    <property type="entry name" value="Carbon-nitrogen hydrolase"/>
    <property type="match status" value="1"/>
</dbReference>
<dbReference type="EC" id="3.5.1.49" evidence="2"/>
<dbReference type="InterPro" id="IPR050345">
    <property type="entry name" value="Aliph_Amidase/BUP"/>
</dbReference>
<dbReference type="Gene3D" id="3.60.110.10">
    <property type="entry name" value="Carbon-nitrogen hydrolase"/>
    <property type="match status" value="1"/>
</dbReference>
<dbReference type="RefSeq" id="WP_048320109.1">
    <property type="nucleotide sequence ID" value="NZ_CP015220.1"/>
</dbReference>
<dbReference type="NCBIfam" id="NF009803">
    <property type="entry name" value="PRK13287.1"/>
    <property type="match status" value="1"/>
</dbReference>
<dbReference type="InterPro" id="IPR003010">
    <property type="entry name" value="C-N_Hydrolase"/>
</dbReference>
<reference evidence="5 6" key="1">
    <citation type="journal article" date="2016" name="Genome Announc.">
        <title>Complete Genome and Plasmid Sequences for Rhodococcus fascians D188 and Draft Sequences for Rhodococcus Isolates PBTS 1 and PBTS 2.</title>
        <authorList>
            <person name="Stamler R.A."/>
            <person name="Vereecke D."/>
            <person name="Zhang Y."/>
            <person name="Schilkey F."/>
            <person name="Devitt N."/>
            <person name="Randall J.J."/>
        </authorList>
    </citation>
    <scope>NUCLEOTIDE SEQUENCE [LARGE SCALE GENOMIC DNA]</scope>
    <source>
        <strain evidence="5 6">PBTS2</strain>
    </source>
</reference>
<comment type="function">
    <text evidence="2">Is an aliphatic amidase with a restricted substrate specificity, as it only hydrolyzes formamide.</text>
</comment>
<comment type="similarity">
    <text evidence="2">Belongs to the carbon-nitrogen hydrolase superfamily. Aliphatic amidase family.</text>
</comment>
<dbReference type="GO" id="GO:0050126">
    <property type="term" value="F:N-carbamoylputrescine amidase activity"/>
    <property type="evidence" value="ECO:0007669"/>
    <property type="project" value="TreeGrafter"/>
</dbReference>
<dbReference type="AlphaFoldDB" id="A0A143QDS1"/>
<dbReference type="Pfam" id="PF00795">
    <property type="entry name" value="CN_hydrolase"/>
    <property type="match status" value="1"/>
</dbReference>
<dbReference type="KEGG" id="rhs:A3Q41_00023"/>
<organism evidence="5 6">
    <name type="scientific">Rhodococcoides fascians</name>
    <name type="common">Rhodococcus fascians</name>
    <dbReference type="NCBI Taxonomy" id="1828"/>
    <lineage>
        <taxon>Bacteria</taxon>
        <taxon>Bacillati</taxon>
        <taxon>Actinomycetota</taxon>
        <taxon>Actinomycetes</taxon>
        <taxon>Mycobacteriales</taxon>
        <taxon>Nocardiaceae</taxon>
        <taxon>Rhodococcoides</taxon>
    </lineage>
</organism>
<feature type="active site" description="Proton donor" evidence="2">
    <location>
        <position position="131"/>
    </location>
</feature>
<dbReference type="HAMAP" id="MF_01243">
    <property type="entry name" value="Formamidase"/>
    <property type="match status" value="1"/>
</dbReference>
<dbReference type="Proteomes" id="UP000076038">
    <property type="component" value="Chromosome"/>
</dbReference>
<evidence type="ECO:0000256" key="1">
    <source>
        <dbReference type="ARBA" id="ARBA00022801"/>
    </source>
</evidence>
<evidence type="ECO:0000313" key="5">
    <source>
        <dbReference type="EMBL" id="AMY21355.1"/>
    </source>
</evidence>
<comment type="catalytic activity">
    <reaction evidence="2">
        <text>formamide + H2O = formate + NH4(+)</text>
        <dbReference type="Rhea" id="RHEA:21948"/>
        <dbReference type="ChEBI" id="CHEBI:15377"/>
        <dbReference type="ChEBI" id="CHEBI:15740"/>
        <dbReference type="ChEBI" id="CHEBI:16397"/>
        <dbReference type="ChEBI" id="CHEBI:28938"/>
        <dbReference type="EC" id="3.5.1.49"/>
    </reaction>
</comment>
<accession>A0A143QDS1</accession>
<evidence type="ECO:0000313" key="6">
    <source>
        <dbReference type="Proteomes" id="UP000076038"/>
    </source>
</evidence>
<reference evidence="6" key="2">
    <citation type="submission" date="2016-04" db="EMBL/GenBank/DDBJ databases">
        <title>Complete Genome and Plasmid Sequences for Rhodococcus fascians D188 and Draft Sequences for Rhodococcus spp. Isolates PBTS 1 and PBTS 2.</title>
        <authorList>
            <person name="Stamer R."/>
            <person name="Vereecke D."/>
            <person name="Zhang Y."/>
            <person name="Schilkey F."/>
            <person name="Devitt N."/>
            <person name="Randall J."/>
        </authorList>
    </citation>
    <scope>NUCLEOTIDE SEQUENCE [LARGE SCALE GENOMIC DNA]</scope>
    <source>
        <strain evidence="6">PBTS2</strain>
    </source>
</reference>
<dbReference type="InterPro" id="IPR022843">
    <property type="entry name" value="Formamidase"/>
</dbReference>